<evidence type="ECO:0008006" key="4">
    <source>
        <dbReference type="Google" id="ProtNLM"/>
    </source>
</evidence>
<evidence type="ECO:0000256" key="1">
    <source>
        <dbReference type="SAM" id="SignalP"/>
    </source>
</evidence>
<name>A0A433JU83_9MICO</name>
<dbReference type="EMBL" id="RZGZ01000002">
    <property type="protein sequence ID" value="RUR01738.1"/>
    <property type="molecule type" value="Genomic_DNA"/>
</dbReference>
<reference evidence="2 3" key="1">
    <citation type="submission" date="2018-12" db="EMBL/GenBank/DDBJ databases">
        <authorList>
            <person name="Li F."/>
        </authorList>
    </citation>
    <scope>NUCLEOTIDE SEQUENCE [LARGE SCALE GENOMIC DNA]</scope>
    <source>
        <strain evidence="2 3">EGI 6500705</strain>
    </source>
</reference>
<protein>
    <recommendedName>
        <fullName evidence="4">BMP family ABC transporter substrate-binding protein</fullName>
    </recommendedName>
</protein>
<evidence type="ECO:0000313" key="3">
    <source>
        <dbReference type="Proteomes" id="UP000274909"/>
    </source>
</evidence>
<dbReference type="Proteomes" id="UP000274909">
    <property type="component" value="Unassembled WGS sequence"/>
</dbReference>
<gene>
    <name evidence="2" type="ORF">ELQ94_09775</name>
</gene>
<keyword evidence="3" id="KW-1185">Reference proteome</keyword>
<dbReference type="AlphaFoldDB" id="A0A433JU83"/>
<feature type="chain" id="PRO_5039122272" description="BMP family ABC transporter substrate-binding protein" evidence="1">
    <location>
        <begin position="29"/>
        <end position="211"/>
    </location>
</feature>
<organism evidence="2 3">
    <name type="scientific">Labedella endophytica</name>
    <dbReference type="NCBI Taxonomy" id="1523160"/>
    <lineage>
        <taxon>Bacteria</taxon>
        <taxon>Bacillati</taxon>
        <taxon>Actinomycetota</taxon>
        <taxon>Actinomycetes</taxon>
        <taxon>Micrococcales</taxon>
        <taxon>Microbacteriaceae</taxon>
        <taxon>Labedella</taxon>
    </lineage>
</organism>
<comment type="caution">
    <text evidence="2">The sequence shown here is derived from an EMBL/GenBank/DDBJ whole genome shotgun (WGS) entry which is preliminary data.</text>
</comment>
<dbReference type="PROSITE" id="PS51257">
    <property type="entry name" value="PROKAR_LIPOPROTEIN"/>
    <property type="match status" value="1"/>
</dbReference>
<dbReference type="RefSeq" id="WP_127049571.1">
    <property type="nucleotide sequence ID" value="NZ_RZGZ01000002.1"/>
</dbReference>
<feature type="signal peptide" evidence="1">
    <location>
        <begin position="1"/>
        <end position="28"/>
    </location>
</feature>
<evidence type="ECO:0000313" key="2">
    <source>
        <dbReference type="EMBL" id="RUR01738.1"/>
    </source>
</evidence>
<sequence>MPINPRSARRAAAFASTAVLALALVACVAEPDGSDAPASSVSLAATALPTPGRTIDATPTAAPDLTGYRIAVVVGDESEASQTLLTAARDVAASSGAELVEFPAAAAGEDPVGDAFAEAVGAESDLIVGLGEGVVPVFDFETGKILDQEVLLIGAQLAEPTANVTSVIWPGATSRDTADDDGVTVDRGVDALGAGIASIRDGVSGVVLSLD</sequence>
<dbReference type="OrthoDB" id="4824377at2"/>
<proteinExistence type="predicted"/>
<keyword evidence="1" id="KW-0732">Signal</keyword>
<accession>A0A433JU83</accession>